<dbReference type="GO" id="GO:0004888">
    <property type="term" value="F:transmembrane signaling receptor activity"/>
    <property type="evidence" value="ECO:0007669"/>
    <property type="project" value="TreeGrafter"/>
</dbReference>
<dbReference type="PROSITE" id="PS50192">
    <property type="entry name" value="T_SNARE"/>
    <property type="match status" value="1"/>
</dbReference>
<dbReference type="SMART" id="SM00283">
    <property type="entry name" value="MA"/>
    <property type="match status" value="1"/>
</dbReference>
<evidence type="ECO:0000313" key="8">
    <source>
        <dbReference type="EMBL" id="ADU65978.1"/>
    </source>
</evidence>
<dbReference type="STRING" id="653733.Selin_1243"/>
<keyword evidence="3" id="KW-0807">Transducer</keyword>
<feature type="domain" description="T-SNARE coiled-coil homology" evidence="7">
    <location>
        <begin position="526"/>
        <end position="588"/>
    </location>
</feature>
<dbReference type="Proteomes" id="UP000002572">
    <property type="component" value="Chromosome"/>
</dbReference>
<feature type="region of interest" description="Disordered" evidence="4">
    <location>
        <begin position="620"/>
        <end position="692"/>
    </location>
</feature>
<protein>
    <submittedName>
        <fullName evidence="8">Chemotaxis sensory transducer</fullName>
    </submittedName>
</protein>
<evidence type="ECO:0000256" key="1">
    <source>
        <dbReference type="ARBA" id="ARBA00022481"/>
    </source>
</evidence>
<keyword evidence="5" id="KW-0812">Transmembrane</keyword>
<dbReference type="RefSeq" id="WP_013505859.1">
    <property type="nucleotide sequence ID" value="NC_014836.1"/>
</dbReference>
<keyword evidence="5" id="KW-1133">Transmembrane helix</keyword>
<dbReference type="EMBL" id="CP002432">
    <property type="protein sequence ID" value="ADU65978.1"/>
    <property type="molecule type" value="Genomic_DNA"/>
</dbReference>
<dbReference type="InterPro" id="IPR051310">
    <property type="entry name" value="MCP_chemotaxis"/>
</dbReference>
<organism evidence="8 9">
    <name type="scientific">Desulfurispirillum indicum (strain ATCC BAA-1389 / DSM 22839 / S5)</name>
    <dbReference type="NCBI Taxonomy" id="653733"/>
    <lineage>
        <taxon>Bacteria</taxon>
        <taxon>Pseudomonadati</taxon>
        <taxon>Chrysiogenota</taxon>
        <taxon>Chrysiogenia</taxon>
        <taxon>Chrysiogenales</taxon>
        <taxon>Chrysiogenaceae</taxon>
        <taxon>Desulfurispirillum</taxon>
    </lineage>
</organism>
<dbReference type="InterPro" id="IPR000727">
    <property type="entry name" value="T_SNARE_dom"/>
</dbReference>
<evidence type="ECO:0000259" key="7">
    <source>
        <dbReference type="PROSITE" id="PS50192"/>
    </source>
</evidence>
<comment type="similarity">
    <text evidence="2">Belongs to the methyl-accepting chemotaxis (MCP) protein family.</text>
</comment>
<dbReference type="CDD" id="cd11386">
    <property type="entry name" value="MCP_signal"/>
    <property type="match status" value="1"/>
</dbReference>
<dbReference type="KEGG" id="din:Selin_1243"/>
<dbReference type="eggNOG" id="COG0840">
    <property type="taxonomic scope" value="Bacteria"/>
</dbReference>
<reference evidence="8 9" key="1">
    <citation type="submission" date="2010-12" db="EMBL/GenBank/DDBJ databases">
        <title>Complete sequence of Desulfurispirillum indicum S5.</title>
        <authorList>
            <consortium name="US DOE Joint Genome Institute"/>
            <person name="Lucas S."/>
            <person name="Copeland A."/>
            <person name="Lapidus A."/>
            <person name="Cheng J.-F."/>
            <person name="Goodwin L."/>
            <person name="Pitluck S."/>
            <person name="Chertkov O."/>
            <person name="Held B."/>
            <person name="Detter J.C."/>
            <person name="Han C."/>
            <person name="Tapia R."/>
            <person name="Land M."/>
            <person name="Hauser L."/>
            <person name="Kyrpides N."/>
            <person name="Ivanova N."/>
            <person name="Mikhailova N."/>
            <person name="Haggblom M."/>
            <person name="Rauschenbach I."/>
            <person name="Bini E."/>
            <person name="Woyke T."/>
        </authorList>
    </citation>
    <scope>NUCLEOTIDE SEQUENCE [LARGE SCALE GENOMIC DNA]</scope>
    <source>
        <strain evidence="9">ATCC BAA-1389 / DSM 22839 / S5</strain>
    </source>
</reference>
<dbReference type="InterPro" id="IPR004089">
    <property type="entry name" value="MCPsignal_dom"/>
</dbReference>
<dbReference type="InParanoid" id="E6W502"/>
<dbReference type="Gene3D" id="3.30.450.20">
    <property type="entry name" value="PAS domain"/>
    <property type="match status" value="1"/>
</dbReference>
<dbReference type="GO" id="GO:0007165">
    <property type="term" value="P:signal transduction"/>
    <property type="evidence" value="ECO:0007669"/>
    <property type="project" value="UniProtKB-KW"/>
</dbReference>
<dbReference type="PANTHER" id="PTHR43531:SF14">
    <property type="entry name" value="METHYL-ACCEPTING CHEMOTAXIS PROTEIN I-RELATED"/>
    <property type="match status" value="1"/>
</dbReference>
<feature type="domain" description="Methyl-accepting transducer" evidence="6">
    <location>
        <begin position="367"/>
        <end position="596"/>
    </location>
</feature>
<evidence type="ECO:0000256" key="3">
    <source>
        <dbReference type="PROSITE-ProRule" id="PRU00284"/>
    </source>
</evidence>
<feature type="compositionally biased region" description="Acidic residues" evidence="4">
    <location>
        <begin position="679"/>
        <end position="692"/>
    </location>
</feature>
<evidence type="ECO:0000256" key="4">
    <source>
        <dbReference type="SAM" id="MobiDB-lite"/>
    </source>
</evidence>
<proteinExistence type="inferred from homology"/>
<dbReference type="GO" id="GO:0006935">
    <property type="term" value="P:chemotaxis"/>
    <property type="evidence" value="ECO:0007669"/>
    <property type="project" value="TreeGrafter"/>
</dbReference>
<feature type="transmembrane region" description="Helical" evidence="5">
    <location>
        <begin position="332"/>
        <end position="354"/>
    </location>
</feature>
<gene>
    <name evidence="8" type="ordered locus">Selin_1243</name>
</gene>
<dbReference type="GO" id="GO:0005886">
    <property type="term" value="C:plasma membrane"/>
    <property type="evidence" value="ECO:0007669"/>
    <property type="project" value="TreeGrafter"/>
</dbReference>
<evidence type="ECO:0000313" key="9">
    <source>
        <dbReference type="Proteomes" id="UP000002572"/>
    </source>
</evidence>
<dbReference type="SUPFAM" id="SSF58104">
    <property type="entry name" value="Methyl-accepting chemotaxis protein (MCP) signaling domain"/>
    <property type="match status" value="1"/>
</dbReference>
<evidence type="ECO:0000256" key="5">
    <source>
        <dbReference type="SAM" id="Phobius"/>
    </source>
</evidence>
<dbReference type="Pfam" id="PF00015">
    <property type="entry name" value="MCPsignal"/>
    <property type="match status" value="1"/>
</dbReference>
<feature type="compositionally biased region" description="Low complexity" evidence="4">
    <location>
        <begin position="640"/>
        <end position="652"/>
    </location>
</feature>
<keyword evidence="9" id="KW-1185">Reference proteome</keyword>
<evidence type="ECO:0000256" key="2">
    <source>
        <dbReference type="ARBA" id="ARBA00029447"/>
    </source>
</evidence>
<dbReference type="AlphaFoldDB" id="E6W502"/>
<sequence length="692" mass="74645">MKSTMTLKKQLIAVLLFVGLLPFIIMGIISYFSAANALDREAFAKLEAIRDLVRGELSLYLDNTAEGIGVFARSSDVAEMFRELVRLHNEHNVGAEDPFFITDYPDVREVYQRFEPLYRGAAEAFELNDIYMVCRLHGHVMYSLAKRDDLGQNVGSGPLRNSGLAEAWRRVVSTQQIAFVDMSPYGPAGNRPTMFMGIPIMAGNTMLGVMVLDISIETVNSIMQNRTGLGETGESYLVGPDNLMRSDSFLEPNTHSVANSFRNPSQGAVRTEMAQAALRGENGVRVGSDYLGNEVLSAYGPVEVYGVRWAILTEMFHDEVLEPVYQLRNVSLMLGAIILAIVGAIAFLMAYMLAKPIIAAIRNISEANSQVVSASDQIASSSSSLAEGASEQANSVEEVTATVEEATSINNQNAENTRQADILAGQATQAANEGYEKVQQLMSSMEEVTASSERISQIIKTIDEIAFQTNLLALNAAVEAARAGEHGLGFAVVAEEVKSLAQRSANAARETADIIQRTISQIRQGNSVAEETNSAFDEIRQQIKKTSDLIGEITVSVKEQSEGMNQISTAMSQIDKVTQQNAANSEEAAAAAEELNAQAVAMLNSVSTVANFVGFRMESESSHSRGSGSLPPAGGRVRVSAPGSPAKPSGSKQLAPAFHDPRGSSGSGRGSKKARNENDDIFPLDEDDLKEF</sequence>
<name>E6W502_DESIS</name>
<accession>E6W502</accession>
<dbReference type="Gene3D" id="1.10.287.950">
    <property type="entry name" value="Methyl-accepting chemotaxis protein"/>
    <property type="match status" value="1"/>
</dbReference>
<keyword evidence="1" id="KW-0488">Methylation</keyword>
<dbReference type="PANTHER" id="PTHR43531">
    <property type="entry name" value="PROTEIN ICFG"/>
    <property type="match status" value="1"/>
</dbReference>
<evidence type="ECO:0000259" key="6">
    <source>
        <dbReference type="PROSITE" id="PS50111"/>
    </source>
</evidence>
<feature type="transmembrane region" description="Helical" evidence="5">
    <location>
        <begin position="12"/>
        <end position="32"/>
    </location>
</feature>
<keyword evidence="5" id="KW-0472">Membrane</keyword>
<dbReference type="PROSITE" id="PS50111">
    <property type="entry name" value="CHEMOTAXIS_TRANSDUC_2"/>
    <property type="match status" value="1"/>
</dbReference>
<dbReference type="HOGENOM" id="CLU_000445_107_19_0"/>